<dbReference type="PANTHER" id="PTHR31805:SF14">
    <property type="entry name" value="RECEPTOR-LIKE KINASE, PUTATIVE (DUF1421)-RELATED"/>
    <property type="match status" value="1"/>
</dbReference>
<dbReference type="Gramene" id="Pp3c11_23810V3.2">
    <property type="protein sequence ID" value="Pp3c11_23810V3.2"/>
    <property type="gene ID" value="Pp3c11_23810"/>
</dbReference>
<evidence type="ECO:0000313" key="5">
    <source>
        <dbReference type="Proteomes" id="UP000006727"/>
    </source>
</evidence>
<dbReference type="PANTHER" id="PTHR31805">
    <property type="entry name" value="RECEPTOR-LIKE KINASE, PUTATIVE (DUF1421)-RELATED"/>
    <property type="match status" value="1"/>
</dbReference>
<reference evidence="4" key="3">
    <citation type="submission" date="2020-12" db="UniProtKB">
        <authorList>
            <consortium name="EnsemblPlants"/>
        </authorList>
    </citation>
    <scope>IDENTIFICATION</scope>
</reference>
<keyword evidence="5" id="KW-1185">Reference proteome</keyword>
<protein>
    <recommendedName>
        <fullName evidence="2">DUF1421 domain-containing protein</fullName>
    </recommendedName>
</protein>
<dbReference type="Pfam" id="PF07223">
    <property type="entry name" value="DUF1421"/>
    <property type="match status" value="1"/>
</dbReference>
<dbReference type="InterPro" id="IPR010820">
    <property type="entry name" value="DUF1421"/>
</dbReference>
<evidence type="ECO:0000259" key="2">
    <source>
        <dbReference type="Pfam" id="PF07223"/>
    </source>
</evidence>
<feature type="compositionally biased region" description="Pro residues" evidence="1">
    <location>
        <begin position="299"/>
        <end position="328"/>
    </location>
</feature>
<dbReference type="Gramene" id="Pp3c11_23810V3.1">
    <property type="protein sequence ID" value="Pp3c11_23810V3.1"/>
    <property type="gene ID" value="Pp3c11_23810"/>
</dbReference>
<reference evidence="3 5" key="2">
    <citation type="journal article" date="2018" name="Plant J.">
        <title>The Physcomitrella patens chromosome-scale assembly reveals moss genome structure and evolution.</title>
        <authorList>
            <person name="Lang D."/>
            <person name="Ullrich K.K."/>
            <person name="Murat F."/>
            <person name="Fuchs J."/>
            <person name="Jenkins J."/>
            <person name="Haas F.B."/>
            <person name="Piednoel M."/>
            <person name="Gundlach H."/>
            <person name="Van Bel M."/>
            <person name="Meyberg R."/>
            <person name="Vives C."/>
            <person name="Morata J."/>
            <person name="Symeonidi A."/>
            <person name="Hiss M."/>
            <person name="Muchero W."/>
            <person name="Kamisugi Y."/>
            <person name="Saleh O."/>
            <person name="Blanc G."/>
            <person name="Decker E.L."/>
            <person name="van Gessel N."/>
            <person name="Grimwood J."/>
            <person name="Hayes R.D."/>
            <person name="Graham S.W."/>
            <person name="Gunter L.E."/>
            <person name="McDaniel S.F."/>
            <person name="Hoernstein S.N.W."/>
            <person name="Larsson A."/>
            <person name="Li F.W."/>
            <person name="Perroud P.F."/>
            <person name="Phillips J."/>
            <person name="Ranjan P."/>
            <person name="Rokshar D.S."/>
            <person name="Rothfels C.J."/>
            <person name="Schneider L."/>
            <person name="Shu S."/>
            <person name="Stevenson D.W."/>
            <person name="Thummler F."/>
            <person name="Tillich M."/>
            <person name="Villarreal Aguilar J.C."/>
            <person name="Widiez T."/>
            <person name="Wong G.K."/>
            <person name="Wymore A."/>
            <person name="Zhang Y."/>
            <person name="Zimmer A.D."/>
            <person name="Quatrano R.S."/>
            <person name="Mayer K.F.X."/>
            <person name="Goodstein D."/>
            <person name="Casacuberta J.M."/>
            <person name="Vandepoele K."/>
            <person name="Reski R."/>
            <person name="Cuming A.C."/>
            <person name="Tuskan G.A."/>
            <person name="Maumus F."/>
            <person name="Salse J."/>
            <person name="Schmutz J."/>
            <person name="Rensing S.A."/>
        </authorList>
    </citation>
    <scope>NUCLEOTIDE SEQUENCE [LARGE SCALE GENOMIC DNA]</scope>
    <source>
        <strain evidence="4 5">cv. Gransden 2004</strain>
    </source>
</reference>
<dbReference type="AlphaFoldDB" id="A0A2K1JW21"/>
<evidence type="ECO:0000313" key="4">
    <source>
        <dbReference type="EnsemblPlants" id="Pp3c11_23810V3.1"/>
    </source>
</evidence>
<feature type="compositionally biased region" description="Low complexity" evidence="1">
    <location>
        <begin position="329"/>
        <end position="343"/>
    </location>
</feature>
<dbReference type="PaxDb" id="3218-PP1S31_52V6.1"/>
<feature type="compositionally biased region" description="Polar residues" evidence="1">
    <location>
        <begin position="440"/>
        <end position="449"/>
    </location>
</feature>
<sequence>MLVDQMEYQGQQGSGGPQDDAFYELLSSTALANAKKQQQQQHQFEQQNHQQQQQQQFDSRSEEGLPNYDFQSTSSSYGGVVANGEDMRKAPSVMPVVESSHPPHFPTYPPGSSYSNARQHLPVPSFVESSPPRQEKGNAEAATVAAVEQTMKKYADDLMRMMESMAGRIGQLESSTRRLEQIMTDFKGGSEKSQGVSGGKLLLIETMLSEVQRGVQELRNKQEVMDAQSTIGKLQLGDEGVSSSVHSQTSLEPPPAQSPRAPQMPETPPYPMGPLPHAPHHPPGHLPPYMVPPQLVGLAPPPPPPPAPEPHYQPSQQGPPPPPPPPPQQSYHSQQLQQQSTPPSAHPHGPFPQPPELPPYGATPQGPYKGQSGSFGQDAPPPSYGGRPHHMPQTGLGGSQMYDQSGGIPPYQSQGRPAAPAYDQPIGLPPPGYFNPGYRSGQQTPSAPSSGAGGYPRLPTAQPVQHAMPTAREREGAQPSSGATPLSTNRLSIDEVIDKVAVMGFSKDQVRAVVRRLTENGQSVDLNVVLDKLMNGDGGAQPPKGWFQRG</sequence>
<proteinExistence type="predicted"/>
<feature type="compositionally biased region" description="Pro residues" evidence="1">
    <location>
        <begin position="349"/>
        <end position="358"/>
    </location>
</feature>
<dbReference type="EnsemblPlants" id="Pp3c11_23810V3.2">
    <property type="protein sequence ID" value="Pp3c11_23810V3.2"/>
    <property type="gene ID" value="Pp3c11_23810"/>
</dbReference>
<dbReference type="Proteomes" id="UP000006727">
    <property type="component" value="Chromosome 11"/>
</dbReference>
<dbReference type="OMA" id="MNSSQFM"/>
<feature type="compositionally biased region" description="Polar residues" evidence="1">
    <location>
        <begin position="241"/>
        <end position="251"/>
    </location>
</feature>
<gene>
    <name evidence="4" type="primary">LOC112288493</name>
    <name evidence="3" type="ORF">PHYPA_015490</name>
</gene>
<reference evidence="3 5" key="1">
    <citation type="journal article" date="2008" name="Science">
        <title>The Physcomitrella genome reveals evolutionary insights into the conquest of land by plants.</title>
        <authorList>
            <person name="Rensing S."/>
            <person name="Lang D."/>
            <person name="Zimmer A."/>
            <person name="Terry A."/>
            <person name="Salamov A."/>
            <person name="Shapiro H."/>
            <person name="Nishiyama T."/>
            <person name="Perroud P.-F."/>
            <person name="Lindquist E."/>
            <person name="Kamisugi Y."/>
            <person name="Tanahashi T."/>
            <person name="Sakakibara K."/>
            <person name="Fujita T."/>
            <person name="Oishi K."/>
            <person name="Shin-I T."/>
            <person name="Kuroki Y."/>
            <person name="Toyoda A."/>
            <person name="Suzuki Y."/>
            <person name="Hashimoto A."/>
            <person name="Yamaguchi K."/>
            <person name="Sugano A."/>
            <person name="Kohara Y."/>
            <person name="Fujiyama A."/>
            <person name="Anterola A."/>
            <person name="Aoki S."/>
            <person name="Ashton N."/>
            <person name="Barbazuk W.B."/>
            <person name="Barker E."/>
            <person name="Bennetzen J."/>
            <person name="Bezanilla M."/>
            <person name="Blankenship R."/>
            <person name="Cho S.H."/>
            <person name="Dutcher S."/>
            <person name="Estelle M."/>
            <person name="Fawcett J.A."/>
            <person name="Gundlach H."/>
            <person name="Hanada K."/>
            <person name="Heyl A."/>
            <person name="Hicks K.A."/>
            <person name="Hugh J."/>
            <person name="Lohr M."/>
            <person name="Mayer K."/>
            <person name="Melkozernov A."/>
            <person name="Murata T."/>
            <person name="Nelson D."/>
            <person name="Pils B."/>
            <person name="Prigge M."/>
            <person name="Reiss B."/>
            <person name="Renner T."/>
            <person name="Rombauts S."/>
            <person name="Rushton P."/>
            <person name="Sanderfoot A."/>
            <person name="Schween G."/>
            <person name="Shiu S.-H."/>
            <person name="Stueber K."/>
            <person name="Theodoulou F.L."/>
            <person name="Tu H."/>
            <person name="Van de Peer Y."/>
            <person name="Verrier P.J."/>
            <person name="Waters E."/>
            <person name="Wood A."/>
            <person name="Yang L."/>
            <person name="Cove D."/>
            <person name="Cuming A."/>
            <person name="Hasebe M."/>
            <person name="Lucas S."/>
            <person name="Mishler D.B."/>
            <person name="Reski R."/>
            <person name="Grigoriev I."/>
            <person name="Quatrano R.S."/>
            <person name="Boore J.L."/>
        </authorList>
    </citation>
    <scope>NUCLEOTIDE SEQUENCE [LARGE SCALE GENOMIC DNA]</scope>
    <source>
        <strain evidence="4 5">cv. Gransden 2004</strain>
    </source>
</reference>
<evidence type="ECO:0000313" key="3">
    <source>
        <dbReference type="EMBL" id="PNR45719.1"/>
    </source>
</evidence>
<organism evidence="3">
    <name type="scientific">Physcomitrium patens</name>
    <name type="common">Spreading-leaved earth moss</name>
    <name type="synonym">Physcomitrella patens</name>
    <dbReference type="NCBI Taxonomy" id="3218"/>
    <lineage>
        <taxon>Eukaryota</taxon>
        <taxon>Viridiplantae</taxon>
        <taxon>Streptophyta</taxon>
        <taxon>Embryophyta</taxon>
        <taxon>Bryophyta</taxon>
        <taxon>Bryophytina</taxon>
        <taxon>Bryopsida</taxon>
        <taxon>Funariidae</taxon>
        <taxon>Funariales</taxon>
        <taxon>Funariaceae</taxon>
        <taxon>Physcomitrium</taxon>
    </lineage>
</organism>
<dbReference type="EnsemblPlants" id="Pp3c11_23810V3.1">
    <property type="protein sequence ID" value="Pp3c11_23810V3.1"/>
    <property type="gene ID" value="Pp3c11_23810"/>
</dbReference>
<dbReference type="KEGG" id="ppp:112288493"/>
<dbReference type="STRING" id="3218.A0A2K1JW21"/>
<accession>A0A2K1JW21</accession>
<feature type="region of interest" description="Disordered" evidence="1">
    <location>
        <begin position="1"/>
        <end position="83"/>
    </location>
</feature>
<name>A0A2K1JW21_PHYPA</name>
<feature type="domain" description="DUF1421" evidence="2">
    <location>
        <begin position="493"/>
        <end position="536"/>
    </location>
</feature>
<feature type="compositionally biased region" description="Polar residues" evidence="1">
    <location>
        <begin position="478"/>
        <end position="487"/>
    </location>
</feature>
<feature type="region of interest" description="Disordered" evidence="1">
    <location>
        <begin position="237"/>
        <end position="487"/>
    </location>
</feature>
<evidence type="ECO:0000256" key="1">
    <source>
        <dbReference type="SAM" id="MobiDB-lite"/>
    </source>
</evidence>
<dbReference type="GeneID" id="112288493"/>
<dbReference type="RefSeq" id="XP_024388459.1">
    <property type="nucleotide sequence ID" value="XM_024532691.2"/>
</dbReference>
<dbReference type="OrthoDB" id="515416at2759"/>
<dbReference type="EMBL" id="ABEU02000011">
    <property type="protein sequence ID" value="PNR45719.1"/>
    <property type="molecule type" value="Genomic_DNA"/>
</dbReference>
<feature type="compositionally biased region" description="Low complexity" evidence="1">
    <location>
        <begin position="37"/>
        <end position="57"/>
    </location>
</feature>
<feature type="compositionally biased region" description="Pro residues" evidence="1">
    <location>
        <begin position="265"/>
        <end position="277"/>
    </location>
</feature>